<gene>
    <name evidence="1" type="ordered locus">SGRA_0822</name>
</gene>
<dbReference type="KEGG" id="sgn:SGRA_0822"/>
<evidence type="ECO:0000313" key="1">
    <source>
        <dbReference type="EMBL" id="AFC23559.1"/>
    </source>
</evidence>
<sequence>MVNLQNKLFADKLHFPHFLFVGNLPKPRQKKATPKKGVA</sequence>
<dbReference type="Proteomes" id="UP000007519">
    <property type="component" value="Chromosome"/>
</dbReference>
<proteinExistence type="predicted"/>
<protein>
    <submittedName>
        <fullName evidence="1">Uncharacterized protein</fullName>
    </submittedName>
</protein>
<dbReference type="AlphaFoldDB" id="H6L222"/>
<accession>H6L222</accession>
<name>H6L222_SAPGL</name>
<keyword evidence="2" id="KW-1185">Reference proteome</keyword>
<dbReference type="EMBL" id="CP002831">
    <property type="protein sequence ID" value="AFC23559.1"/>
    <property type="molecule type" value="Genomic_DNA"/>
</dbReference>
<reference evidence="1 2" key="1">
    <citation type="journal article" date="2012" name="Stand. Genomic Sci.">
        <title>Complete genome sequencing and analysis of Saprospira grandis str. Lewin, a predatory marine bacterium.</title>
        <authorList>
            <person name="Saw J.H."/>
            <person name="Yuryev A."/>
            <person name="Kanbe M."/>
            <person name="Hou S."/>
            <person name="Young A.G."/>
            <person name="Aizawa S."/>
            <person name="Alam M."/>
        </authorList>
    </citation>
    <scope>NUCLEOTIDE SEQUENCE [LARGE SCALE GENOMIC DNA]</scope>
    <source>
        <strain evidence="1 2">Lewin</strain>
    </source>
</reference>
<evidence type="ECO:0000313" key="2">
    <source>
        <dbReference type="Proteomes" id="UP000007519"/>
    </source>
</evidence>
<dbReference type="HOGENOM" id="CLU_3316749_0_0_10"/>
<organism evidence="1 2">
    <name type="scientific">Saprospira grandis (strain Lewin)</name>
    <dbReference type="NCBI Taxonomy" id="984262"/>
    <lineage>
        <taxon>Bacteria</taxon>
        <taxon>Pseudomonadati</taxon>
        <taxon>Bacteroidota</taxon>
        <taxon>Saprospiria</taxon>
        <taxon>Saprospirales</taxon>
        <taxon>Saprospiraceae</taxon>
        <taxon>Saprospira</taxon>
    </lineage>
</organism>
<dbReference type="STRING" id="984262.SGRA_0822"/>